<comment type="subcellular location">
    <subcellularLocation>
        <location evidence="1">Periplasm</location>
    </subcellularLocation>
</comment>
<evidence type="ECO:0000256" key="1">
    <source>
        <dbReference type="ARBA" id="ARBA00004418"/>
    </source>
</evidence>
<dbReference type="GO" id="GO:0030976">
    <property type="term" value="F:thiamine pyrophosphate binding"/>
    <property type="evidence" value="ECO:0007669"/>
    <property type="project" value="TreeGrafter"/>
</dbReference>
<accession>A0A109J4Q6</accession>
<evidence type="ECO:0000256" key="3">
    <source>
        <dbReference type="ARBA" id="ARBA00022448"/>
    </source>
</evidence>
<comment type="similarity">
    <text evidence="2">Belongs to the bacterial solute-binding protein 1 family.</text>
</comment>
<gene>
    <name evidence="7" type="ORF">AS026_20765</name>
</gene>
<dbReference type="GO" id="GO:0015888">
    <property type="term" value="P:thiamine transport"/>
    <property type="evidence" value="ECO:0007669"/>
    <property type="project" value="TreeGrafter"/>
</dbReference>
<keyword evidence="8" id="KW-1185">Reference proteome</keyword>
<dbReference type="GO" id="GO:0030288">
    <property type="term" value="C:outer membrane-bounded periplasmic space"/>
    <property type="evidence" value="ECO:0007669"/>
    <property type="project" value="TreeGrafter"/>
</dbReference>
<evidence type="ECO:0000256" key="6">
    <source>
        <dbReference type="SAM" id="SignalP"/>
    </source>
</evidence>
<dbReference type="CDD" id="cd13589">
    <property type="entry name" value="PBP2_polyamine_RpCGA009"/>
    <property type="match status" value="1"/>
</dbReference>
<evidence type="ECO:0000313" key="7">
    <source>
        <dbReference type="EMBL" id="KWV42310.1"/>
    </source>
</evidence>
<dbReference type="OrthoDB" id="9815444at2"/>
<feature type="chain" id="PRO_5007136423" evidence="6">
    <location>
        <begin position="25"/>
        <end position="366"/>
    </location>
</feature>
<proteinExistence type="inferred from homology"/>
<dbReference type="InterPro" id="IPR006059">
    <property type="entry name" value="SBP"/>
</dbReference>
<organism evidence="7 8">
    <name type="scientific">Rhizobium altiplani</name>
    <dbReference type="NCBI Taxonomy" id="1864509"/>
    <lineage>
        <taxon>Bacteria</taxon>
        <taxon>Pseudomonadati</taxon>
        <taxon>Pseudomonadota</taxon>
        <taxon>Alphaproteobacteria</taxon>
        <taxon>Hyphomicrobiales</taxon>
        <taxon>Rhizobiaceae</taxon>
        <taxon>Rhizobium/Agrobacterium group</taxon>
        <taxon>Rhizobium</taxon>
    </lineage>
</organism>
<reference evidence="7 8" key="1">
    <citation type="submission" date="2015-11" db="EMBL/GenBank/DDBJ databases">
        <title>Draft Genome Sequence of the Strain BR 10423 (Rhizobium sp.) isolated from nodules of Mimosa pudica.</title>
        <authorList>
            <person name="Barauna A.C."/>
            <person name="Zilli J.E."/>
            <person name="Simoes-Araujo J.L."/>
            <person name="Reis V.M."/>
            <person name="James E.K."/>
            <person name="Reis F.B.Jr."/>
            <person name="Rouws L.F."/>
            <person name="Passos S.R."/>
            <person name="Gois S.R."/>
        </authorList>
    </citation>
    <scope>NUCLEOTIDE SEQUENCE [LARGE SCALE GENOMIC DNA]</scope>
    <source>
        <strain evidence="7 8">BR10423</strain>
    </source>
</reference>
<dbReference type="Proteomes" id="UP000068164">
    <property type="component" value="Unassembled WGS sequence"/>
</dbReference>
<evidence type="ECO:0000256" key="2">
    <source>
        <dbReference type="ARBA" id="ARBA00008520"/>
    </source>
</evidence>
<keyword evidence="5" id="KW-0574">Periplasm</keyword>
<sequence length="366" mass="39615">MIRAIKMALGLAALVVAVPYAAHADDVPENLKGSGEVVVSVDGGSYEAALRKAFFDPFTRDTGIKIVVIPPNVGKLLASVKLGQPEADITSVSGGEFPSWVSKGAVEPIDYGIFAEKTLAAIPDQMKNENGIGALLYSDVIAYSTKKYAVEGQHPKNWTDFYNVEAFPGERALPKCERILEGGLLVGALLSDGVTPDKLYPLDVDRGLSKIKKLMPHVGRWWAGGADAPQSLIAGDVDMAVAFNGRISTAKKHGAPIAFSWDQSIVQYDYWVVMKGTPNKENAFKFLAYISRPGPQAAFATEMNYGPINKEAFALLPADFARDLPGAPEIADKQVFENYSWWGEQQDDGRTNFDAALSRCVEVLAQ</sequence>
<dbReference type="PANTHER" id="PTHR30006:SF3">
    <property type="entry name" value="THIAMINE-BINDING PERIPLASMIC PROTEIN"/>
    <property type="match status" value="1"/>
</dbReference>
<keyword evidence="4 6" id="KW-0732">Signal</keyword>
<dbReference type="PANTHER" id="PTHR30006">
    <property type="entry name" value="THIAMINE-BINDING PERIPLASMIC PROTEIN-RELATED"/>
    <property type="match status" value="1"/>
</dbReference>
<name>A0A109J4Q6_9HYPH</name>
<keyword evidence="3" id="KW-0813">Transport</keyword>
<protein>
    <submittedName>
        <fullName evidence="7">ABC transporter substrate-binding protein</fullName>
    </submittedName>
</protein>
<comment type="caution">
    <text evidence="7">The sequence shown here is derived from an EMBL/GenBank/DDBJ whole genome shotgun (WGS) entry which is preliminary data.</text>
</comment>
<dbReference type="RefSeq" id="WP_028748935.1">
    <property type="nucleotide sequence ID" value="NZ_LNCD01000136.1"/>
</dbReference>
<dbReference type="Gene3D" id="3.40.190.10">
    <property type="entry name" value="Periplasmic binding protein-like II"/>
    <property type="match status" value="2"/>
</dbReference>
<evidence type="ECO:0000256" key="4">
    <source>
        <dbReference type="ARBA" id="ARBA00022729"/>
    </source>
</evidence>
<dbReference type="Pfam" id="PF13416">
    <property type="entry name" value="SBP_bac_8"/>
    <property type="match status" value="1"/>
</dbReference>
<dbReference type="SUPFAM" id="SSF53850">
    <property type="entry name" value="Periplasmic binding protein-like II"/>
    <property type="match status" value="1"/>
</dbReference>
<evidence type="ECO:0000313" key="8">
    <source>
        <dbReference type="Proteomes" id="UP000068164"/>
    </source>
</evidence>
<evidence type="ECO:0000256" key="5">
    <source>
        <dbReference type="ARBA" id="ARBA00022764"/>
    </source>
</evidence>
<dbReference type="EMBL" id="LNCD01000136">
    <property type="protein sequence ID" value="KWV42310.1"/>
    <property type="molecule type" value="Genomic_DNA"/>
</dbReference>
<dbReference type="GO" id="GO:0030975">
    <property type="term" value="F:thiamine binding"/>
    <property type="evidence" value="ECO:0007669"/>
    <property type="project" value="TreeGrafter"/>
</dbReference>
<feature type="signal peptide" evidence="6">
    <location>
        <begin position="1"/>
        <end position="24"/>
    </location>
</feature>
<dbReference type="AlphaFoldDB" id="A0A109J4Q6"/>